<dbReference type="EMBL" id="BAABAT010000089">
    <property type="protein sequence ID" value="GAA4264012.1"/>
    <property type="molecule type" value="Genomic_DNA"/>
</dbReference>
<reference evidence="3" key="1">
    <citation type="journal article" date="2019" name="Int. J. Syst. Evol. Microbiol.">
        <title>The Global Catalogue of Microorganisms (GCM) 10K type strain sequencing project: providing services to taxonomists for standard genome sequencing and annotation.</title>
        <authorList>
            <consortium name="The Broad Institute Genomics Platform"/>
            <consortium name="The Broad Institute Genome Sequencing Center for Infectious Disease"/>
            <person name="Wu L."/>
            <person name="Ma J."/>
        </authorList>
    </citation>
    <scope>NUCLEOTIDE SEQUENCE [LARGE SCALE GENOMIC DNA]</scope>
    <source>
        <strain evidence="3">JCM 17441</strain>
    </source>
</reference>
<comment type="caution">
    <text evidence="2">The sequence shown here is derived from an EMBL/GenBank/DDBJ whole genome shotgun (WGS) entry which is preliminary data.</text>
</comment>
<keyword evidence="3" id="KW-1185">Reference proteome</keyword>
<organism evidence="2 3">
    <name type="scientific">Dactylosporangium darangshiense</name>
    <dbReference type="NCBI Taxonomy" id="579108"/>
    <lineage>
        <taxon>Bacteria</taxon>
        <taxon>Bacillati</taxon>
        <taxon>Actinomycetota</taxon>
        <taxon>Actinomycetes</taxon>
        <taxon>Micromonosporales</taxon>
        <taxon>Micromonosporaceae</taxon>
        <taxon>Dactylosporangium</taxon>
    </lineage>
</organism>
<accession>A0ABP8DVZ5</accession>
<protein>
    <submittedName>
        <fullName evidence="2">Uncharacterized protein</fullName>
    </submittedName>
</protein>
<evidence type="ECO:0000313" key="2">
    <source>
        <dbReference type="EMBL" id="GAA4264012.1"/>
    </source>
</evidence>
<evidence type="ECO:0000313" key="3">
    <source>
        <dbReference type="Proteomes" id="UP001500620"/>
    </source>
</evidence>
<sequence>MALPSDGTTRGEGDMGTGLIKVDEHFIEEVRDKLEKLRGQVATVRNGVNPNDPGHPTGLPFNGLATRPGWDNFQPGVALKTKLTSLGGLVDTKLAQFDTKMSTYIQGLTNILATSENLELANTSASEFGSFLTGSAPNP</sequence>
<gene>
    <name evidence="2" type="ORF">GCM10022255_113750</name>
</gene>
<name>A0ABP8DVZ5_9ACTN</name>
<evidence type="ECO:0000256" key="1">
    <source>
        <dbReference type="SAM" id="MobiDB-lite"/>
    </source>
</evidence>
<dbReference type="Proteomes" id="UP001500620">
    <property type="component" value="Unassembled WGS sequence"/>
</dbReference>
<proteinExistence type="predicted"/>
<feature type="region of interest" description="Disordered" evidence="1">
    <location>
        <begin position="44"/>
        <end position="63"/>
    </location>
</feature>